<evidence type="ECO:0000256" key="4">
    <source>
        <dbReference type="ARBA" id="ARBA00004669"/>
    </source>
</evidence>
<evidence type="ECO:0000259" key="18">
    <source>
        <dbReference type="Pfam" id="PF00156"/>
    </source>
</evidence>
<comment type="pathway">
    <text evidence="4 16">Purine metabolism; IMP biosynthesis via salvage pathway; IMP from hypoxanthine: step 1/1.</text>
</comment>
<evidence type="ECO:0000256" key="10">
    <source>
        <dbReference type="ARBA" id="ARBA00022723"/>
    </source>
</evidence>
<reference evidence="19 20" key="1">
    <citation type="submission" date="2009-06" db="EMBL/GenBank/DDBJ databases">
        <title>The Genome Sequence of Lactobacillus coleohominis strain 101-4-CHN.</title>
        <authorList>
            <consortium name="The Broad Institute Genome Sequencing Platform"/>
            <person name="Ward D."/>
            <person name="Young S.K."/>
            <person name="Zeng Q."/>
            <person name="Koehrsen M."/>
            <person name="Alvarado L."/>
            <person name="Berlin A."/>
            <person name="Borenstein D."/>
            <person name="Chen Z."/>
            <person name="Engels R."/>
            <person name="Freedman E."/>
            <person name="Gellesch M."/>
            <person name="Goldberg J."/>
            <person name="Griggs A."/>
            <person name="Gujja S."/>
            <person name="Heiman D."/>
            <person name="Hepburn T."/>
            <person name="Howarth C."/>
            <person name="Jen D."/>
            <person name="Larson L."/>
            <person name="Lewis B."/>
            <person name="Mehta T."/>
            <person name="Park D."/>
            <person name="Pearson M."/>
            <person name="Roberts A."/>
            <person name="Saif S."/>
            <person name="Shea T."/>
            <person name="Shenoy N."/>
            <person name="Sisk P."/>
            <person name="Stolte C."/>
            <person name="Sykes S."/>
            <person name="Walk T."/>
            <person name="White J."/>
            <person name="Yandava C."/>
            <person name="Liu Y."/>
            <person name="Xu Q."/>
            <person name="Lander E."/>
            <person name="Nusbaum C."/>
            <person name="Galagan J."/>
            <person name="Birren B."/>
        </authorList>
    </citation>
    <scope>NUCLEOTIDE SEQUENCE [LARGE SCALE GENOMIC DNA]</scope>
    <source>
        <strain evidence="19 20">101-4-CHN</strain>
    </source>
</reference>
<evidence type="ECO:0000256" key="15">
    <source>
        <dbReference type="ARBA" id="ARBA00049402"/>
    </source>
</evidence>
<keyword evidence="13 16" id="KW-0460">Magnesium</keyword>
<evidence type="ECO:0000256" key="7">
    <source>
        <dbReference type="ARBA" id="ARBA00022490"/>
    </source>
</evidence>
<evidence type="ECO:0000256" key="17">
    <source>
        <dbReference type="SAM" id="Phobius"/>
    </source>
</evidence>
<sequence length="183" mass="20626">MNNDIERVIYDQQEIDQRVSELAKQLNHDYAGKRDVVVVAVLTGAIMFTMDLYKRLDLYAHIDFVDVSSYQGGTSSTGSVKLLHDLKNDIKGKDVIVCEDIVDTGRTLKFLIDLLKDRGANSIKICSIFDKPAGRVVDVQADYVGFDVPNEFLVGYGLDYQGLYRNLPYIGVLKPSVYQKKHD</sequence>
<keyword evidence="10 16" id="KW-0479">Metal-binding</keyword>
<dbReference type="PANTHER" id="PTHR43340:SF1">
    <property type="entry name" value="HYPOXANTHINE PHOSPHORIBOSYLTRANSFERASE"/>
    <property type="match status" value="1"/>
</dbReference>
<dbReference type="EMBL" id="GG698805">
    <property type="protein sequence ID" value="EEU29963.1"/>
    <property type="molecule type" value="Genomic_DNA"/>
</dbReference>
<evidence type="ECO:0000256" key="1">
    <source>
        <dbReference type="ARBA" id="ARBA00001946"/>
    </source>
</evidence>
<comment type="catalytic activity">
    <reaction evidence="15">
        <text>IMP + diphosphate = hypoxanthine + 5-phospho-alpha-D-ribose 1-diphosphate</text>
        <dbReference type="Rhea" id="RHEA:17973"/>
        <dbReference type="ChEBI" id="CHEBI:17368"/>
        <dbReference type="ChEBI" id="CHEBI:33019"/>
        <dbReference type="ChEBI" id="CHEBI:58017"/>
        <dbReference type="ChEBI" id="CHEBI:58053"/>
        <dbReference type="EC" id="2.4.2.8"/>
    </reaction>
    <physiologicalReaction direction="right-to-left" evidence="15">
        <dbReference type="Rhea" id="RHEA:17975"/>
    </physiologicalReaction>
</comment>
<dbReference type="GO" id="GO:0004422">
    <property type="term" value="F:hypoxanthine phosphoribosyltransferase activity"/>
    <property type="evidence" value="ECO:0007669"/>
    <property type="project" value="InterPro"/>
</dbReference>
<dbReference type="InterPro" id="IPR050408">
    <property type="entry name" value="HGPRT"/>
</dbReference>
<dbReference type="Gene3D" id="3.40.50.2020">
    <property type="match status" value="1"/>
</dbReference>
<comment type="subcellular location">
    <subcellularLocation>
        <location evidence="3 16">Cytoplasm</location>
    </subcellularLocation>
</comment>
<gene>
    <name evidence="19" type="primary">hpt</name>
    <name evidence="19" type="ORF">HMPREF0501_01428</name>
</gene>
<dbReference type="UniPathway" id="UPA00909">
    <property type="reaction ID" value="UER00887"/>
</dbReference>
<evidence type="ECO:0000256" key="14">
    <source>
        <dbReference type="ARBA" id="ARBA00048811"/>
    </source>
</evidence>
<dbReference type="CDD" id="cd06223">
    <property type="entry name" value="PRTases_typeI"/>
    <property type="match status" value="1"/>
</dbReference>
<dbReference type="AlphaFoldDB" id="C7XXE3"/>
<dbReference type="GO" id="GO:0000287">
    <property type="term" value="F:magnesium ion binding"/>
    <property type="evidence" value="ECO:0007669"/>
    <property type="project" value="TreeGrafter"/>
</dbReference>
<dbReference type="Proteomes" id="UP000003987">
    <property type="component" value="Unassembled WGS sequence"/>
</dbReference>
<dbReference type="PANTHER" id="PTHR43340">
    <property type="entry name" value="HYPOXANTHINE-GUANINE PHOSPHORIBOSYLTRANSFERASE"/>
    <property type="match status" value="1"/>
</dbReference>
<comment type="similarity">
    <text evidence="6 16">Belongs to the purine/pyrimidine phosphoribosyltransferase family.</text>
</comment>
<accession>C7XXE3</accession>
<keyword evidence="17" id="KW-0812">Transmembrane</keyword>
<dbReference type="EC" id="2.4.2.8" evidence="16"/>
<protein>
    <recommendedName>
        <fullName evidence="16">Hypoxanthine phosphoribosyltransferase</fullName>
        <ecNumber evidence="16">2.4.2.8</ecNumber>
    </recommendedName>
</protein>
<evidence type="ECO:0000313" key="19">
    <source>
        <dbReference type="EMBL" id="EEU29963.1"/>
    </source>
</evidence>
<keyword evidence="11 16" id="KW-0660">Purine salvage</keyword>
<dbReference type="UniPathway" id="UPA00591">
    <property type="reaction ID" value="UER00648"/>
</dbReference>
<dbReference type="InterPro" id="IPR029057">
    <property type="entry name" value="PRTase-like"/>
</dbReference>
<keyword evidence="12 16" id="KW-0547">Nucleotide-binding</keyword>
<dbReference type="GO" id="GO:0006178">
    <property type="term" value="P:guanine salvage"/>
    <property type="evidence" value="ECO:0007669"/>
    <property type="project" value="TreeGrafter"/>
</dbReference>
<comment type="catalytic activity">
    <reaction evidence="14">
        <text>GMP + diphosphate = guanine + 5-phospho-alpha-D-ribose 1-diphosphate</text>
        <dbReference type="Rhea" id="RHEA:25424"/>
        <dbReference type="ChEBI" id="CHEBI:16235"/>
        <dbReference type="ChEBI" id="CHEBI:33019"/>
        <dbReference type="ChEBI" id="CHEBI:58017"/>
        <dbReference type="ChEBI" id="CHEBI:58115"/>
        <dbReference type="EC" id="2.4.2.8"/>
    </reaction>
    <physiologicalReaction direction="right-to-left" evidence="14">
        <dbReference type="Rhea" id="RHEA:25426"/>
    </physiologicalReaction>
</comment>
<comment type="cofactor">
    <cofactor evidence="1 16">
        <name>Mg(2+)</name>
        <dbReference type="ChEBI" id="CHEBI:18420"/>
    </cofactor>
</comment>
<dbReference type="FunFam" id="3.40.50.2020:FF:000006">
    <property type="entry name" value="Hypoxanthine phosphoribosyltransferase"/>
    <property type="match status" value="1"/>
</dbReference>
<keyword evidence="20" id="KW-1185">Reference proteome</keyword>
<organism evidence="19 20">
    <name type="scientific">Limosilactobacillus coleohominis 101-4-CHN</name>
    <dbReference type="NCBI Taxonomy" id="575594"/>
    <lineage>
        <taxon>Bacteria</taxon>
        <taxon>Bacillati</taxon>
        <taxon>Bacillota</taxon>
        <taxon>Bacilli</taxon>
        <taxon>Lactobacillales</taxon>
        <taxon>Lactobacillaceae</taxon>
        <taxon>Limosilactobacillus</taxon>
    </lineage>
</organism>
<dbReference type="GO" id="GO:0000166">
    <property type="term" value="F:nucleotide binding"/>
    <property type="evidence" value="ECO:0007669"/>
    <property type="project" value="UniProtKB-KW"/>
</dbReference>
<dbReference type="eggNOG" id="COG0634">
    <property type="taxonomic scope" value="Bacteria"/>
</dbReference>
<evidence type="ECO:0000256" key="9">
    <source>
        <dbReference type="ARBA" id="ARBA00022679"/>
    </source>
</evidence>
<dbReference type="NCBIfam" id="TIGR01203">
    <property type="entry name" value="HGPRTase"/>
    <property type="match status" value="1"/>
</dbReference>
<evidence type="ECO:0000256" key="16">
    <source>
        <dbReference type="RuleBase" id="RU364099"/>
    </source>
</evidence>
<evidence type="ECO:0000256" key="11">
    <source>
        <dbReference type="ARBA" id="ARBA00022726"/>
    </source>
</evidence>
<dbReference type="GO" id="GO:0005829">
    <property type="term" value="C:cytosol"/>
    <property type="evidence" value="ECO:0007669"/>
    <property type="project" value="TreeGrafter"/>
</dbReference>
<dbReference type="GO" id="GO:0006166">
    <property type="term" value="P:purine ribonucleoside salvage"/>
    <property type="evidence" value="ECO:0007669"/>
    <property type="project" value="UniProtKB-KW"/>
</dbReference>
<feature type="transmembrane region" description="Helical" evidence="17">
    <location>
        <begin position="36"/>
        <end position="53"/>
    </location>
</feature>
<evidence type="ECO:0000313" key="20">
    <source>
        <dbReference type="Proteomes" id="UP000003987"/>
    </source>
</evidence>
<evidence type="ECO:0000256" key="6">
    <source>
        <dbReference type="ARBA" id="ARBA00008391"/>
    </source>
</evidence>
<dbReference type="GO" id="GO:0032264">
    <property type="term" value="P:IMP salvage"/>
    <property type="evidence" value="ECO:0007669"/>
    <property type="project" value="UniProtKB-UniPathway"/>
</dbReference>
<name>C7XXE3_9LACO</name>
<comment type="pathway">
    <text evidence="5">Purine metabolism; GMP biosynthesis via salvage pathway; GMP from guanine: step 1/1.</text>
</comment>
<evidence type="ECO:0000256" key="2">
    <source>
        <dbReference type="ARBA" id="ARBA00002049"/>
    </source>
</evidence>
<proteinExistence type="inferred from homology"/>
<dbReference type="HOGENOM" id="CLU_073615_0_0_9"/>
<evidence type="ECO:0000256" key="12">
    <source>
        <dbReference type="ARBA" id="ARBA00022741"/>
    </source>
</evidence>
<dbReference type="STRING" id="575594.HMPREF0501_01428"/>
<dbReference type="Pfam" id="PF00156">
    <property type="entry name" value="Pribosyltran"/>
    <property type="match status" value="1"/>
</dbReference>
<evidence type="ECO:0000256" key="13">
    <source>
        <dbReference type="ARBA" id="ARBA00022842"/>
    </source>
</evidence>
<dbReference type="SUPFAM" id="SSF53271">
    <property type="entry name" value="PRTase-like"/>
    <property type="match status" value="1"/>
</dbReference>
<keyword evidence="17" id="KW-0472">Membrane</keyword>
<keyword evidence="8 16" id="KW-0328">Glycosyltransferase</keyword>
<keyword evidence="17" id="KW-1133">Transmembrane helix</keyword>
<evidence type="ECO:0000256" key="8">
    <source>
        <dbReference type="ARBA" id="ARBA00022676"/>
    </source>
</evidence>
<dbReference type="InterPro" id="IPR005904">
    <property type="entry name" value="Hxn_phspho_trans"/>
</dbReference>
<dbReference type="RefSeq" id="WP_006917352.1">
    <property type="nucleotide sequence ID" value="NZ_GG698805.1"/>
</dbReference>
<feature type="domain" description="Phosphoribosyltransferase" evidence="18">
    <location>
        <begin position="9"/>
        <end position="161"/>
    </location>
</feature>
<dbReference type="GO" id="GO:0052657">
    <property type="term" value="F:guanine phosphoribosyltransferase activity"/>
    <property type="evidence" value="ECO:0007669"/>
    <property type="project" value="UniProtKB-ARBA"/>
</dbReference>
<dbReference type="GO" id="GO:0032263">
    <property type="term" value="P:GMP salvage"/>
    <property type="evidence" value="ECO:0007669"/>
    <property type="project" value="UniProtKB-UniPathway"/>
</dbReference>
<keyword evidence="9 16" id="KW-0808">Transferase</keyword>
<keyword evidence="7 16" id="KW-0963">Cytoplasm</keyword>
<dbReference type="OrthoDB" id="9802824at2"/>
<evidence type="ECO:0000256" key="3">
    <source>
        <dbReference type="ARBA" id="ARBA00004496"/>
    </source>
</evidence>
<dbReference type="GO" id="GO:0046100">
    <property type="term" value="P:hypoxanthine metabolic process"/>
    <property type="evidence" value="ECO:0007669"/>
    <property type="project" value="TreeGrafter"/>
</dbReference>
<evidence type="ECO:0000256" key="5">
    <source>
        <dbReference type="ARBA" id="ARBA00004676"/>
    </source>
</evidence>
<dbReference type="InterPro" id="IPR000836">
    <property type="entry name" value="PRTase_dom"/>
</dbReference>
<comment type="function">
    <text evidence="2">Purine salvage pathway enzyme that catalyzes the transfer of the ribosyl-5-phosphate group from 5-phospho-alpha-D-ribose 1-diphosphate (PRPP) to the N9 position of the 6-oxopurines hypoxanthine and guanine to form the corresponding ribonucleotides IMP (inosine 5'-monophosphate) and GMP (guanosine 5'-monophosphate), with the release of PPi.</text>
</comment>